<gene>
    <name evidence="1" type="ORF">PPRIM_AZ9-3.1.T0680189</name>
</gene>
<dbReference type="AlphaFoldDB" id="A0A8S1N725"/>
<sequence>MFLYTLDCEAITIKSACNIRLLMNKGIKLYENANGMVHRVLIKLLQEQQKYKMIKMLKNQVGSYKINQKFLNLKSQSQRCFQNINKQSCIEKFCATSNYSKTINILSEITFNFG</sequence>
<comment type="caution">
    <text evidence="1">The sequence shown here is derived from an EMBL/GenBank/DDBJ whole genome shotgun (WGS) entry which is preliminary data.</text>
</comment>
<accession>A0A8S1N725</accession>
<proteinExistence type="predicted"/>
<organism evidence="1 2">
    <name type="scientific">Paramecium primaurelia</name>
    <dbReference type="NCBI Taxonomy" id="5886"/>
    <lineage>
        <taxon>Eukaryota</taxon>
        <taxon>Sar</taxon>
        <taxon>Alveolata</taxon>
        <taxon>Ciliophora</taxon>
        <taxon>Intramacronucleata</taxon>
        <taxon>Oligohymenophorea</taxon>
        <taxon>Peniculida</taxon>
        <taxon>Parameciidae</taxon>
        <taxon>Paramecium</taxon>
    </lineage>
</organism>
<keyword evidence="2" id="KW-1185">Reference proteome</keyword>
<evidence type="ECO:0000313" key="2">
    <source>
        <dbReference type="Proteomes" id="UP000688137"/>
    </source>
</evidence>
<evidence type="ECO:0000313" key="1">
    <source>
        <dbReference type="EMBL" id="CAD8082844.1"/>
    </source>
</evidence>
<protein>
    <submittedName>
        <fullName evidence="1">Uncharacterized protein</fullName>
    </submittedName>
</protein>
<dbReference type="Proteomes" id="UP000688137">
    <property type="component" value="Unassembled WGS sequence"/>
</dbReference>
<name>A0A8S1N725_PARPR</name>
<reference evidence="1" key="1">
    <citation type="submission" date="2021-01" db="EMBL/GenBank/DDBJ databases">
        <authorList>
            <consortium name="Genoscope - CEA"/>
            <person name="William W."/>
        </authorList>
    </citation>
    <scope>NUCLEOTIDE SEQUENCE</scope>
</reference>
<dbReference type="EMBL" id="CAJJDM010000071">
    <property type="protein sequence ID" value="CAD8082844.1"/>
    <property type="molecule type" value="Genomic_DNA"/>
</dbReference>